<evidence type="ECO:0000313" key="1">
    <source>
        <dbReference type="EMBL" id="VWL85383.1"/>
    </source>
</evidence>
<dbReference type="RefSeq" id="WP_156683381.1">
    <property type="nucleotide sequence ID" value="NZ_CABWIB010000001.1"/>
</dbReference>
<accession>A0A6I8MB11</accession>
<proteinExistence type="predicted"/>
<keyword evidence="2" id="KW-1185">Reference proteome</keyword>
<evidence type="ECO:0000313" key="2">
    <source>
        <dbReference type="Proteomes" id="UP000419017"/>
    </source>
</evidence>
<dbReference type="EMBL" id="CABWIB010000001">
    <property type="protein sequence ID" value="VWL85383.1"/>
    <property type="molecule type" value="Genomic_DNA"/>
</dbReference>
<name>A0A6I8MB11_9FUSO</name>
<gene>
    <name evidence="1" type="ORF">OMES3154_00668</name>
</gene>
<dbReference type="AlphaFoldDB" id="A0A6I8MB11"/>
<reference evidence="1 2" key="1">
    <citation type="submission" date="2019-10" db="EMBL/GenBank/DDBJ databases">
        <authorList>
            <person name="Blom J."/>
        </authorList>
    </citation>
    <scope>NUCLEOTIDE SEQUENCE [LARGE SCALE GENOMIC DNA]</scope>
    <source>
        <strain evidence="1 2">ES3154-GLU</strain>
    </source>
</reference>
<sequence length="115" mass="13526">MKKYEVKKENFRTTNFGFVIPVGEALSEGIFDNLDEAKSYINSHVEEKIINLRDLSERYYKFHIYELEAEKEENFDTSNLGLSDLSDDKKEIWLDSSRNTILTKTLIETIDKNHD</sequence>
<protein>
    <submittedName>
        <fullName evidence="1">Uncharacterized protein</fullName>
    </submittedName>
</protein>
<organism evidence="1 2">
    <name type="scientific">Oceanivirga miroungae</name>
    <dbReference type="NCBI Taxonomy" id="1130046"/>
    <lineage>
        <taxon>Bacteria</taxon>
        <taxon>Fusobacteriati</taxon>
        <taxon>Fusobacteriota</taxon>
        <taxon>Fusobacteriia</taxon>
        <taxon>Fusobacteriales</taxon>
        <taxon>Leptotrichiaceae</taxon>
        <taxon>Oceanivirga</taxon>
    </lineage>
</organism>
<dbReference type="Proteomes" id="UP000419017">
    <property type="component" value="Unassembled WGS sequence"/>
</dbReference>